<reference evidence="2 3" key="1">
    <citation type="journal article" date="2010" name="Stand. Genomic Sci.">
        <title>Complete genome sequence of Spirochaeta smaragdinae type strain (SEBR 4228).</title>
        <authorList>
            <person name="Mavromatis K."/>
            <person name="Yasawong M."/>
            <person name="Chertkov O."/>
            <person name="Lapidus A."/>
            <person name="Lucas S."/>
            <person name="Nolan M."/>
            <person name="Del Rio T.G."/>
            <person name="Tice H."/>
            <person name="Cheng J.F."/>
            <person name="Pitluck S."/>
            <person name="Liolios K."/>
            <person name="Ivanova N."/>
            <person name="Tapia R."/>
            <person name="Han C."/>
            <person name="Bruce D."/>
            <person name="Goodwin L."/>
            <person name="Pati A."/>
            <person name="Chen A."/>
            <person name="Palaniappan K."/>
            <person name="Land M."/>
            <person name="Hauser L."/>
            <person name="Chang Y.J."/>
            <person name="Jeffries C.D."/>
            <person name="Detter J.C."/>
            <person name="Rohde M."/>
            <person name="Brambilla E."/>
            <person name="Spring S."/>
            <person name="Goker M."/>
            <person name="Sikorski J."/>
            <person name="Woyke T."/>
            <person name="Bristow J."/>
            <person name="Eisen J.A."/>
            <person name="Markowitz V."/>
            <person name="Hugenholtz P."/>
            <person name="Klenk H.P."/>
            <person name="Kyrpides N.C."/>
        </authorList>
    </citation>
    <scope>NUCLEOTIDE SEQUENCE [LARGE SCALE GENOMIC DNA]</scope>
    <source>
        <strain evidence="3">DSM 11293 / JCM 15392 / SEBR 4228</strain>
    </source>
</reference>
<keyword evidence="1" id="KW-0436">Ligase</keyword>
<dbReference type="EMBL" id="CP002116">
    <property type="protein sequence ID" value="ADK80175.1"/>
    <property type="molecule type" value="Genomic_DNA"/>
</dbReference>
<evidence type="ECO:0000313" key="2">
    <source>
        <dbReference type="EMBL" id="ADK80175.1"/>
    </source>
</evidence>
<dbReference type="Pfam" id="PF02686">
    <property type="entry name" value="GatC"/>
    <property type="match status" value="1"/>
</dbReference>
<accession>E1RCU5</accession>
<dbReference type="STRING" id="573413.Spirs_1042"/>
<dbReference type="RefSeq" id="WP_013253639.1">
    <property type="nucleotide sequence ID" value="NC_014364.1"/>
</dbReference>
<dbReference type="GO" id="GO:0006450">
    <property type="term" value="P:regulation of translational fidelity"/>
    <property type="evidence" value="ECO:0007669"/>
    <property type="project" value="InterPro"/>
</dbReference>
<dbReference type="EC" id="6.3.5.-" evidence="1"/>
<dbReference type="GO" id="GO:0050566">
    <property type="term" value="F:asparaginyl-tRNA synthase (glutamine-hydrolyzing) activity"/>
    <property type="evidence" value="ECO:0007669"/>
    <property type="project" value="RHEA"/>
</dbReference>
<dbReference type="HAMAP" id="MF_00122">
    <property type="entry name" value="GatC"/>
    <property type="match status" value="1"/>
</dbReference>
<name>E1RCU5_SEDSS</name>
<dbReference type="InterPro" id="IPR003837">
    <property type="entry name" value="GatC"/>
</dbReference>
<dbReference type="eggNOG" id="COG0721">
    <property type="taxonomic scope" value="Bacteria"/>
</dbReference>
<keyword evidence="1" id="KW-0067">ATP-binding</keyword>
<dbReference type="SUPFAM" id="SSF141000">
    <property type="entry name" value="Glu-tRNAGln amidotransferase C subunit"/>
    <property type="match status" value="1"/>
</dbReference>
<comment type="catalytic activity">
    <reaction evidence="1">
        <text>L-glutamyl-tRNA(Gln) + L-glutamine + ATP + H2O = L-glutaminyl-tRNA(Gln) + L-glutamate + ADP + phosphate + H(+)</text>
        <dbReference type="Rhea" id="RHEA:17521"/>
        <dbReference type="Rhea" id="RHEA-COMP:9681"/>
        <dbReference type="Rhea" id="RHEA-COMP:9684"/>
        <dbReference type="ChEBI" id="CHEBI:15377"/>
        <dbReference type="ChEBI" id="CHEBI:15378"/>
        <dbReference type="ChEBI" id="CHEBI:29985"/>
        <dbReference type="ChEBI" id="CHEBI:30616"/>
        <dbReference type="ChEBI" id="CHEBI:43474"/>
        <dbReference type="ChEBI" id="CHEBI:58359"/>
        <dbReference type="ChEBI" id="CHEBI:78520"/>
        <dbReference type="ChEBI" id="CHEBI:78521"/>
        <dbReference type="ChEBI" id="CHEBI:456216"/>
    </reaction>
</comment>
<organism evidence="2 3">
    <name type="scientific">Sediminispirochaeta smaragdinae (strain DSM 11293 / JCM 15392 / SEBR 4228)</name>
    <name type="common">Spirochaeta smaragdinae</name>
    <dbReference type="NCBI Taxonomy" id="573413"/>
    <lineage>
        <taxon>Bacteria</taxon>
        <taxon>Pseudomonadati</taxon>
        <taxon>Spirochaetota</taxon>
        <taxon>Spirochaetia</taxon>
        <taxon>Spirochaetales</taxon>
        <taxon>Spirochaetaceae</taxon>
        <taxon>Sediminispirochaeta</taxon>
    </lineage>
</organism>
<dbReference type="InterPro" id="IPR036113">
    <property type="entry name" value="Asp/Glu-ADT_sf_sub_c"/>
</dbReference>
<comment type="catalytic activity">
    <reaction evidence="1">
        <text>L-aspartyl-tRNA(Asn) + L-glutamine + ATP + H2O = L-asparaginyl-tRNA(Asn) + L-glutamate + ADP + phosphate + 2 H(+)</text>
        <dbReference type="Rhea" id="RHEA:14513"/>
        <dbReference type="Rhea" id="RHEA-COMP:9674"/>
        <dbReference type="Rhea" id="RHEA-COMP:9677"/>
        <dbReference type="ChEBI" id="CHEBI:15377"/>
        <dbReference type="ChEBI" id="CHEBI:15378"/>
        <dbReference type="ChEBI" id="CHEBI:29985"/>
        <dbReference type="ChEBI" id="CHEBI:30616"/>
        <dbReference type="ChEBI" id="CHEBI:43474"/>
        <dbReference type="ChEBI" id="CHEBI:58359"/>
        <dbReference type="ChEBI" id="CHEBI:78515"/>
        <dbReference type="ChEBI" id="CHEBI:78516"/>
        <dbReference type="ChEBI" id="CHEBI:456216"/>
    </reaction>
</comment>
<sequence length="92" mass="10334">METRELYETASLARLSLGEEEAAVLAEEVGRLLEYVSRMQEVDIEGLEPTTHALSEEPILRNDEVHGENLSDSLLDNAPELEDRFIVIPNVL</sequence>
<dbReference type="PANTHER" id="PTHR15004:SF0">
    <property type="entry name" value="GLUTAMYL-TRNA(GLN) AMIDOTRANSFERASE SUBUNIT C, MITOCHONDRIAL"/>
    <property type="match status" value="1"/>
</dbReference>
<comment type="function">
    <text evidence="1">Allows the formation of correctly charged Asn-tRNA(Asn) or Gln-tRNA(Gln) through the transamidation of misacylated Asp-tRNA(Asn) or Glu-tRNA(Gln) in organisms which lack either or both of asparaginyl-tRNA or glutaminyl-tRNA synthetases. The reaction takes place in the presence of glutamine and ATP through an activated phospho-Asp-tRNA(Asn) or phospho-Glu-tRNA(Gln).</text>
</comment>
<proteinExistence type="inferred from homology"/>
<keyword evidence="3" id="KW-1185">Reference proteome</keyword>
<keyword evidence="1" id="KW-0547">Nucleotide-binding</keyword>
<dbReference type="KEGG" id="ssm:Spirs_1042"/>
<dbReference type="GO" id="GO:0050567">
    <property type="term" value="F:glutaminyl-tRNA synthase (glutamine-hydrolyzing) activity"/>
    <property type="evidence" value="ECO:0007669"/>
    <property type="project" value="UniProtKB-UniRule"/>
</dbReference>
<dbReference type="Proteomes" id="UP000002318">
    <property type="component" value="Chromosome"/>
</dbReference>
<comment type="subunit">
    <text evidence="1">Heterotrimer of A, B and C subunits.</text>
</comment>
<evidence type="ECO:0000256" key="1">
    <source>
        <dbReference type="HAMAP-Rule" id="MF_00122"/>
    </source>
</evidence>
<dbReference type="HOGENOM" id="CLU_105899_2_2_12"/>
<dbReference type="AlphaFoldDB" id="E1RCU5"/>
<dbReference type="GO" id="GO:0006412">
    <property type="term" value="P:translation"/>
    <property type="evidence" value="ECO:0007669"/>
    <property type="project" value="UniProtKB-UniRule"/>
</dbReference>
<keyword evidence="1" id="KW-0648">Protein biosynthesis</keyword>
<comment type="similarity">
    <text evidence="1">Belongs to the GatC family.</text>
</comment>
<dbReference type="Gene3D" id="1.10.20.60">
    <property type="entry name" value="Glu-tRNAGln amidotransferase C subunit, N-terminal domain"/>
    <property type="match status" value="1"/>
</dbReference>
<evidence type="ECO:0000313" key="3">
    <source>
        <dbReference type="Proteomes" id="UP000002318"/>
    </source>
</evidence>
<gene>
    <name evidence="1" type="primary">gatC</name>
    <name evidence="2" type="ordered locus">Spirs_1042</name>
</gene>
<dbReference type="NCBIfam" id="TIGR00135">
    <property type="entry name" value="gatC"/>
    <property type="match status" value="1"/>
</dbReference>
<dbReference type="PANTHER" id="PTHR15004">
    <property type="entry name" value="GLUTAMYL-TRNA(GLN) AMIDOTRANSFERASE SUBUNIT C, MITOCHONDRIAL"/>
    <property type="match status" value="1"/>
</dbReference>
<dbReference type="GO" id="GO:0005524">
    <property type="term" value="F:ATP binding"/>
    <property type="evidence" value="ECO:0007669"/>
    <property type="project" value="UniProtKB-KW"/>
</dbReference>
<protein>
    <recommendedName>
        <fullName evidence="1">Aspartyl/glutamyl-tRNA(Asn/Gln) amidotransferase subunit C</fullName>
        <shortName evidence="1">Asp/Glu-ADT subunit C</shortName>
        <ecNumber evidence="1">6.3.5.-</ecNumber>
    </recommendedName>
</protein>
<dbReference type="OrthoDB" id="371238at2"/>
<dbReference type="GO" id="GO:0070681">
    <property type="term" value="P:glutaminyl-tRNAGln biosynthesis via transamidation"/>
    <property type="evidence" value="ECO:0007669"/>
    <property type="project" value="TreeGrafter"/>
</dbReference>